<dbReference type="InterPro" id="IPR013324">
    <property type="entry name" value="RNA_pol_sigma_r3/r4-like"/>
</dbReference>
<dbReference type="Pfam" id="PF04545">
    <property type="entry name" value="Sigma70_r4"/>
    <property type="match status" value="1"/>
</dbReference>
<dbReference type="InterPro" id="IPR014322">
    <property type="entry name" value="RNA_pol_sigma-B/F/G"/>
</dbReference>
<dbReference type="CDD" id="cd06171">
    <property type="entry name" value="Sigma70_r4"/>
    <property type="match status" value="1"/>
</dbReference>
<proteinExistence type="predicted"/>
<dbReference type="Pfam" id="PF04539">
    <property type="entry name" value="Sigma70_r3"/>
    <property type="match status" value="1"/>
</dbReference>
<dbReference type="InterPro" id="IPR000943">
    <property type="entry name" value="RNA_pol_sigma70"/>
</dbReference>
<evidence type="ECO:0000313" key="9">
    <source>
        <dbReference type="EMBL" id="MFH8547274.1"/>
    </source>
</evidence>
<evidence type="ECO:0000256" key="4">
    <source>
        <dbReference type="ARBA" id="ARBA00023163"/>
    </source>
</evidence>
<evidence type="ECO:0000259" key="7">
    <source>
        <dbReference type="Pfam" id="PF04542"/>
    </source>
</evidence>
<dbReference type="NCBIfam" id="TIGR02980">
    <property type="entry name" value="SigBFG"/>
    <property type="match status" value="1"/>
</dbReference>
<feature type="domain" description="RNA polymerase sigma-70 region 3" evidence="6">
    <location>
        <begin position="125"/>
        <end position="179"/>
    </location>
</feature>
<sequence>MLTAGAEAPRYRRSRPSRDGFPDTTAAFARLACLDPGPERDRLREQVVEAWLPVAHRIARRFRDKGESLEDLRQVAAMGLLRAVDRYEADRGAFASYAVPTITGELRRHFRDHMWDLHVPRSVQELRNRVRAAHRELAQRPGSPEPGVSDIAAHSGLTEGQVREGMRAIHSYRAFSLDAALLSCGSEGLSLVDGLGAMDSSYDLVTDREAAKSSLRLLPERERTILYLRFFENMSQTRIAEHLGISQMHVSRLIRQSCDRVRAQVREATDPHVFA</sequence>
<comment type="caution">
    <text evidence="9">The sequence shown here is derived from an EMBL/GenBank/DDBJ whole genome shotgun (WGS) entry which is preliminary data.</text>
</comment>
<dbReference type="InterPro" id="IPR036388">
    <property type="entry name" value="WH-like_DNA-bd_sf"/>
</dbReference>
<evidence type="ECO:0000313" key="10">
    <source>
        <dbReference type="Proteomes" id="UP001610818"/>
    </source>
</evidence>
<accession>A0ABW7QQL4</accession>
<dbReference type="RefSeq" id="WP_397713268.1">
    <property type="nucleotide sequence ID" value="NZ_JBIRGN010000003.1"/>
</dbReference>
<keyword evidence="4" id="KW-0804">Transcription</keyword>
<organism evidence="9 10">
    <name type="scientific">Streptomyces longisporoflavus</name>
    <dbReference type="NCBI Taxonomy" id="28044"/>
    <lineage>
        <taxon>Bacteria</taxon>
        <taxon>Bacillati</taxon>
        <taxon>Actinomycetota</taxon>
        <taxon>Actinomycetes</taxon>
        <taxon>Kitasatosporales</taxon>
        <taxon>Streptomycetaceae</taxon>
        <taxon>Streptomyces</taxon>
    </lineage>
</organism>
<keyword evidence="1" id="KW-0805">Transcription regulation</keyword>
<dbReference type="InterPro" id="IPR013325">
    <property type="entry name" value="RNA_pol_sigma_r2"/>
</dbReference>
<dbReference type="EMBL" id="JBIRGQ010000003">
    <property type="protein sequence ID" value="MFH8547274.1"/>
    <property type="molecule type" value="Genomic_DNA"/>
</dbReference>
<feature type="domain" description="RNA polymerase sigma-70 region 4" evidence="8">
    <location>
        <begin position="215"/>
        <end position="262"/>
    </location>
</feature>
<evidence type="ECO:0000256" key="5">
    <source>
        <dbReference type="SAM" id="MobiDB-lite"/>
    </source>
</evidence>
<evidence type="ECO:0000256" key="1">
    <source>
        <dbReference type="ARBA" id="ARBA00023015"/>
    </source>
</evidence>
<dbReference type="PRINTS" id="PR00046">
    <property type="entry name" value="SIGMA70FCT"/>
</dbReference>
<dbReference type="SUPFAM" id="SSF88946">
    <property type="entry name" value="Sigma2 domain of RNA polymerase sigma factors"/>
    <property type="match status" value="1"/>
</dbReference>
<dbReference type="InterPro" id="IPR007630">
    <property type="entry name" value="RNA_pol_sigma70_r4"/>
</dbReference>
<reference evidence="9 10" key="1">
    <citation type="submission" date="2024-10" db="EMBL/GenBank/DDBJ databases">
        <title>The Natural Products Discovery Center: Release of the First 8490 Sequenced Strains for Exploring Actinobacteria Biosynthetic Diversity.</title>
        <authorList>
            <person name="Kalkreuter E."/>
            <person name="Kautsar S.A."/>
            <person name="Yang D."/>
            <person name="Bader C.D."/>
            <person name="Teijaro C.N."/>
            <person name="Fluegel L."/>
            <person name="Davis C.M."/>
            <person name="Simpson J.R."/>
            <person name="Lauterbach L."/>
            <person name="Steele A.D."/>
            <person name="Gui C."/>
            <person name="Meng S."/>
            <person name="Li G."/>
            <person name="Viehrig K."/>
            <person name="Ye F."/>
            <person name="Su P."/>
            <person name="Kiefer A.F."/>
            <person name="Nichols A."/>
            <person name="Cepeda A.J."/>
            <person name="Yan W."/>
            <person name="Fan B."/>
            <person name="Jiang Y."/>
            <person name="Adhikari A."/>
            <person name="Zheng C.-J."/>
            <person name="Schuster L."/>
            <person name="Cowan T.M."/>
            <person name="Smanski M.J."/>
            <person name="Chevrette M.G."/>
            <person name="De Carvalho L.P.S."/>
            <person name="Shen B."/>
        </authorList>
    </citation>
    <scope>NUCLEOTIDE SEQUENCE [LARGE SCALE GENOMIC DNA]</scope>
    <source>
        <strain evidence="9 10">NPDC017990</strain>
    </source>
</reference>
<feature type="domain" description="RNA polymerase sigma-70 region 2" evidence="7">
    <location>
        <begin position="48"/>
        <end position="115"/>
    </location>
</feature>
<dbReference type="InterPro" id="IPR007624">
    <property type="entry name" value="RNA_pol_sigma70_r3"/>
</dbReference>
<keyword evidence="10" id="KW-1185">Reference proteome</keyword>
<gene>
    <name evidence="9" type="ORF">ACH4F9_19925</name>
</gene>
<dbReference type="InterPro" id="IPR014284">
    <property type="entry name" value="RNA_pol_sigma-70_dom"/>
</dbReference>
<evidence type="ECO:0000256" key="3">
    <source>
        <dbReference type="ARBA" id="ARBA00023125"/>
    </source>
</evidence>
<dbReference type="SUPFAM" id="SSF88659">
    <property type="entry name" value="Sigma3 and sigma4 domains of RNA polymerase sigma factors"/>
    <property type="match status" value="2"/>
</dbReference>
<evidence type="ECO:0000256" key="2">
    <source>
        <dbReference type="ARBA" id="ARBA00023082"/>
    </source>
</evidence>
<dbReference type="InterPro" id="IPR007627">
    <property type="entry name" value="RNA_pol_sigma70_r2"/>
</dbReference>
<dbReference type="Proteomes" id="UP001610818">
    <property type="component" value="Unassembled WGS sequence"/>
</dbReference>
<dbReference type="Gene3D" id="1.10.10.10">
    <property type="entry name" value="Winged helix-like DNA-binding domain superfamily/Winged helix DNA-binding domain"/>
    <property type="match status" value="2"/>
</dbReference>
<name>A0ABW7QQL4_9ACTN</name>
<evidence type="ECO:0000259" key="8">
    <source>
        <dbReference type="Pfam" id="PF04545"/>
    </source>
</evidence>
<dbReference type="PANTHER" id="PTHR30385">
    <property type="entry name" value="SIGMA FACTOR F FLAGELLAR"/>
    <property type="match status" value="1"/>
</dbReference>
<feature type="region of interest" description="Disordered" evidence="5">
    <location>
        <begin position="1"/>
        <end position="22"/>
    </location>
</feature>
<evidence type="ECO:0000259" key="6">
    <source>
        <dbReference type="Pfam" id="PF04539"/>
    </source>
</evidence>
<dbReference type="Pfam" id="PF04542">
    <property type="entry name" value="Sigma70_r2"/>
    <property type="match status" value="1"/>
</dbReference>
<keyword evidence="2" id="KW-0731">Sigma factor</keyword>
<dbReference type="Gene3D" id="1.20.120.1810">
    <property type="match status" value="1"/>
</dbReference>
<dbReference type="NCBIfam" id="TIGR02937">
    <property type="entry name" value="sigma70-ECF"/>
    <property type="match status" value="1"/>
</dbReference>
<protein>
    <submittedName>
        <fullName evidence="9">SigB/SigF/SigG family RNA polymerase sigma factor</fullName>
    </submittedName>
</protein>
<dbReference type="PANTHER" id="PTHR30385:SF4">
    <property type="entry name" value="RNA POLYMERASE SIGMA-E FACTOR"/>
    <property type="match status" value="1"/>
</dbReference>
<keyword evidence="3" id="KW-0238">DNA-binding</keyword>